<sequence>MTPLLTDLATEGAGTTRLLHGLATRAPSRFLGRVAEVGWELATTGLLDALRPLRGGITREAPGRAAPRGGSLGLYLHWSPDGRVSEMVLRQVEGWRAQGFDMVFVTNTRMPEADWDRAGESTVLRLARENVGRDFGAWRDAAARALAHVGTPDELLLANDSVLGPIRPLAPLVAAWRAGGEGLFGMTESLGGGAHLQSYALLARGGRAVEVVARHLAEYRDRRSKWRVVRQGELGLTARARAEGLRCAALFGYARTLSAMDPATRAGLGPRFADPAALARFPLNPTHHLWRVLVERMGFPYLKTELVRRNPGGLPGVEDWRALVPPDMLPLVEDHMAALG</sequence>
<evidence type="ECO:0000313" key="1">
    <source>
        <dbReference type="EMBL" id="MBB3900236.1"/>
    </source>
</evidence>
<evidence type="ECO:0008006" key="3">
    <source>
        <dbReference type="Google" id="ProtNLM"/>
    </source>
</evidence>
<dbReference type="Proteomes" id="UP000553193">
    <property type="component" value="Unassembled WGS sequence"/>
</dbReference>
<dbReference type="RefSeq" id="WP_184386469.1">
    <property type="nucleotide sequence ID" value="NZ_JACIDJ010000009.1"/>
</dbReference>
<dbReference type="InterPro" id="IPR007739">
    <property type="entry name" value="RgpF"/>
</dbReference>
<dbReference type="Pfam" id="PF05045">
    <property type="entry name" value="RgpF"/>
    <property type="match status" value="1"/>
</dbReference>
<proteinExistence type="predicted"/>
<comment type="caution">
    <text evidence="1">The sequence shown here is derived from an EMBL/GenBank/DDBJ whole genome shotgun (WGS) entry which is preliminary data.</text>
</comment>
<organism evidence="1 2">
    <name type="scientific">Roseococcus suduntuyensis</name>
    <dbReference type="NCBI Taxonomy" id="455361"/>
    <lineage>
        <taxon>Bacteria</taxon>
        <taxon>Pseudomonadati</taxon>
        <taxon>Pseudomonadota</taxon>
        <taxon>Alphaproteobacteria</taxon>
        <taxon>Acetobacterales</taxon>
        <taxon>Roseomonadaceae</taxon>
        <taxon>Roseococcus</taxon>
    </lineage>
</organism>
<dbReference type="EMBL" id="JACIDJ010000009">
    <property type="protein sequence ID" value="MBB3900236.1"/>
    <property type="molecule type" value="Genomic_DNA"/>
</dbReference>
<protein>
    <recommendedName>
        <fullName evidence="3">Rhamnan synthesis protein F</fullName>
    </recommendedName>
</protein>
<gene>
    <name evidence="1" type="ORF">GGQ83_003712</name>
</gene>
<reference evidence="1 2" key="1">
    <citation type="submission" date="2020-08" db="EMBL/GenBank/DDBJ databases">
        <title>Genomic Encyclopedia of Type Strains, Phase IV (KMG-IV): sequencing the most valuable type-strain genomes for metagenomic binning, comparative biology and taxonomic classification.</title>
        <authorList>
            <person name="Goeker M."/>
        </authorList>
    </citation>
    <scope>NUCLEOTIDE SEQUENCE [LARGE SCALE GENOMIC DNA]</scope>
    <source>
        <strain evidence="1 2">DSM 19979</strain>
    </source>
</reference>
<dbReference type="AlphaFoldDB" id="A0A840AI61"/>
<evidence type="ECO:0000313" key="2">
    <source>
        <dbReference type="Proteomes" id="UP000553193"/>
    </source>
</evidence>
<keyword evidence="2" id="KW-1185">Reference proteome</keyword>
<accession>A0A840AI61</accession>
<name>A0A840AI61_9PROT</name>